<sequence length="93" mass="10635">MTLGYPYQFQVTASFDDDVKIEKYVQTTEEWVDWNVTDYGIEPADVIEFGSGWTGQRFAATEIHTQVQFRSGIDVVSYAEHEISVFADAEDEL</sequence>
<dbReference type="Proteomes" id="UP000187608">
    <property type="component" value="Unassembled WGS sequence"/>
</dbReference>
<organism evidence="1 2">
    <name type="scientific">Salimicrobium flavidum</name>
    <dbReference type="NCBI Taxonomy" id="570947"/>
    <lineage>
        <taxon>Bacteria</taxon>
        <taxon>Bacillati</taxon>
        <taxon>Bacillota</taxon>
        <taxon>Bacilli</taxon>
        <taxon>Bacillales</taxon>
        <taxon>Bacillaceae</taxon>
        <taxon>Salimicrobium</taxon>
    </lineage>
</organism>
<keyword evidence="2" id="KW-1185">Reference proteome</keyword>
<dbReference type="AlphaFoldDB" id="A0A1N7KCY3"/>
<dbReference type="RefSeq" id="WP_076560222.1">
    <property type="nucleotide sequence ID" value="NZ_FTOC01000010.1"/>
</dbReference>
<dbReference type="EMBL" id="FTOC01000010">
    <property type="protein sequence ID" value="SIS59431.1"/>
    <property type="molecule type" value="Genomic_DNA"/>
</dbReference>
<evidence type="ECO:0000313" key="2">
    <source>
        <dbReference type="Proteomes" id="UP000187608"/>
    </source>
</evidence>
<gene>
    <name evidence="1" type="ORF">SAMN05421687_11056</name>
</gene>
<dbReference type="OrthoDB" id="2918548at2"/>
<name>A0A1N7KCY3_9BACI</name>
<dbReference type="STRING" id="570947.SAMN05421687_11056"/>
<protein>
    <submittedName>
        <fullName evidence="1">Uncharacterized protein</fullName>
    </submittedName>
</protein>
<reference evidence="2" key="1">
    <citation type="submission" date="2017-01" db="EMBL/GenBank/DDBJ databases">
        <authorList>
            <person name="Varghese N."/>
            <person name="Submissions S."/>
        </authorList>
    </citation>
    <scope>NUCLEOTIDE SEQUENCE [LARGE SCALE GENOMIC DNA]</scope>
    <source>
        <strain evidence="2">DSM 23127</strain>
    </source>
</reference>
<accession>A0A1N7KCY3</accession>
<proteinExistence type="predicted"/>
<evidence type="ECO:0000313" key="1">
    <source>
        <dbReference type="EMBL" id="SIS59431.1"/>
    </source>
</evidence>